<accession>A0A4Q7ZBD0</accession>
<reference evidence="1 2" key="1">
    <citation type="submission" date="2019-02" db="EMBL/GenBank/DDBJ databases">
        <title>Genomic Encyclopedia of Type Strains, Phase IV (KMG-IV): sequencing the most valuable type-strain genomes for metagenomic binning, comparative biology and taxonomic classification.</title>
        <authorList>
            <person name="Goeker M."/>
        </authorList>
    </citation>
    <scope>NUCLEOTIDE SEQUENCE [LARGE SCALE GENOMIC DNA]</scope>
    <source>
        <strain evidence="1 2">DSM 105135</strain>
    </source>
</reference>
<sequence>MKQAILVTARLGSSRLPRKHLIRVGELSFLSCLLRRLLAIRWPDGQVVPVVIVTSDEPENRDFEQFVCEHVSVFYGSLHNIPLRHAQAAEALGLDGIIAVDGDDILCSPEAVRAVGLALREGRELVRTQGLPFGMNAMGYSGRLIRACAPADPDGMCETGWGSIFPADAWHDIALDVGVPADECRLTLDYPEDSRFFTEIISRLQAEGSLDTATDRHIVERVKADGLTRLNQSVHERYWENFHQEKAKATRPEAP</sequence>
<gene>
    <name evidence="1" type="ORF">EV700_0227</name>
</gene>
<dbReference type="InterPro" id="IPR003329">
    <property type="entry name" value="Cytidylyl_trans"/>
</dbReference>
<dbReference type="SUPFAM" id="SSF53448">
    <property type="entry name" value="Nucleotide-diphospho-sugar transferases"/>
    <property type="match status" value="1"/>
</dbReference>
<dbReference type="RefSeq" id="WP_130410527.1">
    <property type="nucleotide sequence ID" value="NZ_SHKX01000010.1"/>
</dbReference>
<dbReference type="OrthoDB" id="9801052at2"/>
<protein>
    <submittedName>
        <fullName evidence="1">Spore coat polysaccharide biosynthesis protein SpsF (Cytidylyltransferase family)</fullName>
    </submittedName>
</protein>
<dbReference type="Gene3D" id="3.90.550.10">
    <property type="entry name" value="Spore Coat Polysaccharide Biosynthesis Protein SpsA, Chain A"/>
    <property type="match status" value="1"/>
</dbReference>
<evidence type="ECO:0000313" key="2">
    <source>
        <dbReference type="Proteomes" id="UP000292423"/>
    </source>
</evidence>
<dbReference type="InterPro" id="IPR029044">
    <property type="entry name" value="Nucleotide-diphossugar_trans"/>
</dbReference>
<keyword evidence="1" id="KW-0808">Transferase</keyword>
<keyword evidence="2" id="KW-1185">Reference proteome</keyword>
<dbReference type="GO" id="GO:0016779">
    <property type="term" value="F:nucleotidyltransferase activity"/>
    <property type="evidence" value="ECO:0007669"/>
    <property type="project" value="UniProtKB-KW"/>
</dbReference>
<dbReference type="AlphaFoldDB" id="A0A4Q7ZBD0"/>
<keyword evidence="1" id="KW-0548">Nucleotidyltransferase</keyword>
<comment type="caution">
    <text evidence="1">The sequence shown here is derived from an EMBL/GenBank/DDBJ whole genome shotgun (WGS) entry which is preliminary data.</text>
</comment>
<proteinExistence type="predicted"/>
<dbReference type="Pfam" id="PF02348">
    <property type="entry name" value="CTP_transf_3"/>
    <property type="match status" value="1"/>
</dbReference>
<dbReference type="Proteomes" id="UP000292423">
    <property type="component" value="Unassembled WGS sequence"/>
</dbReference>
<dbReference type="EMBL" id="SHKX01000010">
    <property type="protein sequence ID" value="RZU47273.1"/>
    <property type="molecule type" value="Genomic_DNA"/>
</dbReference>
<organism evidence="1 2">
    <name type="scientific">Fluviicoccus keumensis</name>
    <dbReference type="NCBI Taxonomy" id="1435465"/>
    <lineage>
        <taxon>Bacteria</taxon>
        <taxon>Pseudomonadati</taxon>
        <taxon>Pseudomonadota</taxon>
        <taxon>Gammaproteobacteria</taxon>
        <taxon>Moraxellales</taxon>
        <taxon>Moraxellaceae</taxon>
        <taxon>Fluviicoccus</taxon>
    </lineage>
</organism>
<name>A0A4Q7ZBD0_9GAMM</name>
<evidence type="ECO:0000313" key="1">
    <source>
        <dbReference type="EMBL" id="RZU47273.1"/>
    </source>
</evidence>